<organism evidence="3 4">
    <name type="scientific">Moniliophthora roreri</name>
    <name type="common">Frosty pod rot fungus</name>
    <name type="synonym">Monilia roreri</name>
    <dbReference type="NCBI Taxonomy" id="221103"/>
    <lineage>
        <taxon>Eukaryota</taxon>
        <taxon>Fungi</taxon>
        <taxon>Dikarya</taxon>
        <taxon>Basidiomycota</taxon>
        <taxon>Agaricomycotina</taxon>
        <taxon>Agaricomycetes</taxon>
        <taxon>Agaricomycetidae</taxon>
        <taxon>Agaricales</taxon>
        <taxon>Marasmiineae</taxon>
        <taxon>Marasmiaceae</taxon>
        <taxon>Moniliophthora</taxon>
    </lineage>
</organism>
<keyword evidence="2" id="KW-1133">Transmembrane helix</keyword>
<gene>
    <name evidence="3" type="ORF">WG66_9856</name>
</gene>
<dbReference type="AlphaFoldDB" id="A0A0W0FMM8"/>
<comment type="caution">
    <text evidence="3">The sequence shown here is derived from an EMBL/GenBank/DDBJ whole genome shotgun (WGS) entry which is preliminary data.</text>
</comment>
<sequence>MPPLLPVGLIATSFQVEKRQFHYDEDDDNGEELSEAVKTGIGVVLAIFLLTIAGFALVSLKKRHREKLTRRFSRGSTSSYNQRVIASVPPAMPRTSLFNRSTWPRPDLVPNETMMRSVDTLPQYHVPPPYSPPLEHPAHKRPGS</sequence>
<evidence type="ECO:0000256" key="1">
    <source>
        <dbReference type="SAM" id="MobiDB-lite"/>
    </source>
</evidence>
<dbReference type="Proteomes" id="UP000054988">
    <property type="component" value="Unassembled WGS sequence"/>
</dbReference>
<proteinExistence type="predicted"/>
<evidence type="ECO:0000313" key="4">
    <source>
        <dbReference type="Proteomes" id="UP000054988"/>
    </source>
</evidence>
<name>A0A0W0FMM8_MONRR</name>
<keyword evidence="2" id="KW-0472">Membrane</keyword>
<accession>A0A0W0FMM8</accession>
<protein>
    <submittedName>
        <fullName evidence="3">Uncharacterized protein</fullName>
    </submittedName>
</protein>
<feature type="transmembrane region" description="Helical" evidence="2">
    <location>
        <begin position="39"/>
        <end position="60"/>
    </location>
</feature>
<dbReference type="EMBL" id="LATX01001842">
    <property type="protein sequence ID" value="KTB37560.1"/>
    <property type="molecule type" value="Genomic_DNA"/>
</dbReference>
<feature type="region of interest" description="Disordered" evidence="1">
    <location>
        <begin position="121"/>
        <end position="144"/>
    </location>
</feature>
<evidence type="ECO:0000256" key="2">
    <source>
        <dbReference type="SAM" id="Phobius"/>
    </source>
</evidence>
<reference evidence="3 4" key="1">
    <citation type="submission" date="2015-12" db="EMBL/GenBank/DDBJ databases">
        <title>Draft genome sequence of Moniliophthora roreri, the causal agent of frosty pod rot of cacao.</title>
        <authorList>
            <person name="Aime M.C."/>
            <person name="Diaz-Valderrama J.R."/>
            <person name="Kijpornyongpan T."/>
            <person name="Phillips-Mora W."/>
        </authorList>
    </citation>
    <scope>NUCLEOTIDE SEQUENCE [LARGE SCALE GENOMIC DNA]</scope>
    <source>
        <strain evidence="3 4">MCA 2952</strain>
    </source>
</reference>
<evidence type="ECO:0000313" key="3">
    <source>
        <dbReference type="EMBL" id="KTB37560.1"/>
    </source>
</evidence>
<keyword evidence="2" id="KW-0812">Transmembrane</keyword>
<feature type="compositionally biased region" description="Pro residues" evidence="1">
    <location>
        <begin position="125"/>
        <end position="135"/>
    </location>
</feature>